<evidence type="ECO:0000256" key="7">
    <source>
        <dbReference type="ARBA" id="ARBA00022723"/>
    </source>
</evidence>
<dbReference type="GO" id="GO:0005833">
    <property type="term" value="C:hemoglobin complex"/>
    <property type="evidence" value="ECO:0007669"/>
    <property type="project" value="TreeGrafter"/>
</dbReference>
<dbReference type="InterPro" id="IPR012292">
    <property type="entry name" value="Globin/Proto"/>
</dbReference>
<evidence type="ECO:0000256" key="6">
    <source>
        <dbReference type="ARBA" id="ARBA00022621"/>
    </source>
</evidence>
<comment type="similarity">
    <text evidence="2 9">Belongs to the globin family.</text>
</comment>
<dbReference type="GO" id="GO:0046872">
    <property type="term" value="F:metal ion binding"/>
    <property type="evidence" value="ECO:0007669"/>
    <property type="project" value="UniProtKB-KW"/>
</dbReference>
<comment type="subunit">
    <text evidence="3">Heterotetramer of two alpha chains and two beta chains.</text>
</comment>
<feature type="non-terminal residue" evidence="11">
    <location>
        <position position="122"/>
    </location>
</feature>
<dbReference type="GO" id="GO:0004601">
    <property type="term" value="F:peroxidase activity"/>
    <property type="evidence" value="ECO:0007669"/>
    <property type="project" value="TreeGrafter"/>
</dbReference>
<evidence type="ECO:0000256" key="4">
    <source>
        <dbReference type="ARBA" id="ARBA00022448"/>
    </source>
</evidence>
<dbReference type="GO" id="GO:0072562">
    <property type="term" value="C:blood microparticle"/>
    <property type="evidence" value="ECO:0007669"/>
    <property type="project" value="TreeGrafter"/>
</dbReference>
<dbReference type="Pfam" id="PF00042">
    <property type="entry name" value="Globin"/>
    <property type="match status" value="1"/>
</dbReference>
<accession>A0A7L3TDU7</accession>
<evidence type="ECO:0000259" key="10">
    <source>
        <dbReference type="PROSITE" id="PS01033"/>
    </source>
</evidence>
<proteinExistence type="inferred from homology"/>
<gene>
    <name evidence="11" type="primary">Hbb_1</name>
    <name evidence="11" type="ORF">RISTRI_R07207</name>
</gene>
<evidence type="ECO:0000313" key="11">
    <source>
        <dbReference type="EMBL" id="NXV37822.1"/>
    </source>
</evidence>
<dbReference type="GO" id="GO:0031720">
    <property type="term" value="F:haptoglobin binding"/>
    <property type="evidence" value="ECO:0007669"/>
    <property type="project" value="TreeGrafter"/>
</dbReference>
<feature type="non-terminal residue" evidence="11">
    <location>
        <position position="1"/>
    </location>
</feature>
<keyword evidence="8" id="KW-0408">Iron</keyword>
<evidence type="ECO:0000256" key="2">
    <source>
        <dbReference type="ARBA" id="ARBA00008705"/>
    </source>
</evidence>
<comment type="caution">
    <text evidence="11">The sequence shown here is derived from an EMBL/GenBank/DDBJ whole genome shotgun (WGS) entry which is preliminary data.</text>
</comment>
<dbReference type="Proteomes" id="UP000540089">
    <property type="component" value="Unassembled WGS sequence"/>
</dbReference>
<feature type="domain" description="Globin" evidence="10">
    <location>
        <begin position="3"/>
        <end position="122"/>
    </location>
</feature>
<protein>
    <submittedName>
        <fullName evidence="11">HBB protein</fullName>
    </submittedName>
</protein>
<keyword evidence="12" id="KW-1185">Reference proteome</keyword>
<evidence type="ECO:0000313" key="12">
    <source>
        <dbReference type="Proteomes" id="UP000540089"/>
    </source>
</evidence>
<evidence type="ECO:0000256" key="9">
    <source>
        <dbReference type="RuleBase" id="RU000356"/>
    </source>
</evidence>
<dbReference type="InterPro" id="IPR000971">
    <property type="entry name" value="Globin"/>
</dbReference>
<keyword evidence="6 9" id="KW-0561">Oxygen transport</keyword>
<keyword evidence="7" id="KW-0479">Metal-binding</keyword>
<sequence>MVHWSAEEKQLITGLWGKVNVADCGAEALASLKFILKRTPGRFLKPTKCLEVSLGLMWMVVWGSAGSWALLTQGCSCPPQLLGDILIIVLAAHFAKDFTPDCQAAWQKLVRVVAHALARKYH</sequence>
<reference evidence="11 12" key="1">
    <citation type="submission" date="2019-09" db="EMBL/GenBank/DDBJ databases">
        <title>Bird 10,000 Genomes (B10K) Project - Family phase.</title>
        <authorList>
            <person name="Zhang G."/>
        </authorList>
    </citation>
    <scope>NUCLEOTIDE SEQUENCE [LARGE SCALE GENOMIC DNA]</scope>
    <source>
        <strain evidence="11">OUT-0021</strain>
        <tissue evidence="11">Blood</tissue>
    </source>
</reference>
<dbReference type="GO" id="GO:0031838">
    <property type="term" value="C:haptoglobin-hemoglobin complex"/>
    <property type="evidence" value="ECO:0007669"/>
    <property type="project" value="TreeGrafter"/>
</dbReference>
<dbReference type="PANTHER" id="PTHR11442">
    <property type="entry name" value="HEMOGLOBIN FAMILY MEMBER"/>
    <property type="match status" value="1"/>
</dbReference>
<dbReference type="GO" id="GO:0043177">
    <property type="term" value="F:organic acid binding"/>
    <property type="evidence" value="ECO:0007669"/>
    <property type="project" value="TreeGrafter"/>
</dbReference>
<dbReference type="GO" id="GO:0042744">
    <property type="term" value="P:hydrogen peroxide catabolic process"/>
    <property type="evidence" value="ECO:0007669"/>
    <property type="project" value="TreeGrafter"/>
</dbReference>
<dbReference type="InterPro" id="IPR009050">
    <property type="entry name" value="Globin-like_sf"/>
</dbReference>
<dbReference type="InterPro" id="IPR050056">
    <property type="entry name" value="Hemoglobin_oxygen_transport"/>
</dbReference>
<dbReference type="GO" id="GO:0020037">
    <property type="term" value="F:heme binding"/>
    <property type="evidence" value="ECO:0007669"/>
    <property type="project" value="InterPro"/>
</dbReference>
<dbReference type="GO" id="GO:0005344">
    <property type="term" value="F:oxygen carrier activity"/>
    <property type="evidence" value="ECO:0007669"/>
    <property type="project" value="UniProtKB-KW"/>
</dbReference>
<comment type="function">
    <text evidence="1">Involved in oxygen transport from the lung to the various peripheral tissues.</text>
</comment>
<evidence type="ECO:0000256" key="3">
    <source>
        <dbReference type="ARBA" id="ARBA00011125"/>
    </source>
</evidence>
<dbReference type="AlphaFoldDB" id="A0A7L3TDU7"/>
<evidence type="ECO:0000256" key="5">
    <source>
        <dbReference type="ARBA" id="ARBA00022617"/>
    </source>
</evidence>
<evidence type="ECO:0000256" key="1">
    <source>
        <dbReference type="ARBA" id="ARBA00003705"/>
    </source>
</evidence>
<organism evidence="11 12">
    <name type="scientific">Rissa tridactyla</name>
    <name type="common">Black-legged kittiwake</name>
    <name type="synonym">Larus tridactyla</name>
    <dbReference type="NCBI Taxonomy" id="75485"/>
    <lineage>
        <taxon>Eukaryota</taxon>
        <taxon>Metazoa</taxon>
        <taxon>Chordata</taxon>
        <taxon>Craniata</taxon>
        <taxon>Vertebrata</taxon>
        <taxon>Euteleostomi</taxon>
        <taxon>Archelosauria</taxon>
        <taxon>Archosauria</taxon>
        <taxon>Dinosauria</taxon>
        <taxon>Saurischia</taxon>
        <taxon>Theropoda</taxon>
        <taxon>Coelurosauria</taxon>
        <taxon>Aves</taxon>
        <taxon>Neognathae</taxon>
        <taxon>Neoaves</taxon>
        <taxon>Charadriiformes</taxon>
        <taxon>Laridae</taxon>
        <taxon>Rissa</taxon>
    </lineage>
</organism>
<name>A0A7L3TDU7_RISTR</name>
<dbReference type="PANTHER" id="PTHR11442:SF7">
    <property type="entry name" value="HEMOGLOBIN SUBUNIT EPSILON"/>
    <property type="match status" value="1"/>
</dbReference>
<keyword evidence="5 9" id="KW-0349">Heme</keyword>
<dbReference type="Gene3D" id="1.10.490.10">
    <property type="entry name" value="Globins"/>
    <property type="match status" value="1"/>
</dbReference>
<keyword evidence="4 9" id="KW-0813">Transport</keyword>
<dbReference type="PROSITE" id="PS01033">
    <property type="entry name" value="GLOBIN"/>
    <property type="match status" value="1"/>
</dbReference>
<evidence type="ECO:0000256" key="8">
    <source>
        <dbReference type="ARBA" id="ARBA00023004"/>
    </source>
</evidence>
<dbReference type="GO" id="GO:0019825">
    <property type="term" value="F:oxygen binding"/>
    <property type="evidence" value="ECO:0007669"/>
    <property type="project" value="InterPro"/>
</dbReference>
<dbReference type="EMBL" id="VZUC01000494">
    <property type="protein sequence ID" value="NXV37822.1"/>
    <property type="molecule type" value="Genomic_DNA"/>
</dbReference>
<dbReference type="SUPFAM" id="SSF46458">
    <property type="entry name" value="Globin-like"/>
    <property type="match status" value="2"/>
</dbReference>